<organism evidence="2 3">
    <name type="scientific">Periconia digitata</name>
    <dbReference type="NCBI Taxonomy" id="1303443"/>
    <lineage>
        <taxon>Eukaryota</taxon>
        <taxon>Fungi</taxon>
        <taxon>Dikarya</taxon>
        <taxon>Ascomycota</taxon>
        <taxon>Pezizomycotina</taxon>
        <taxon>Dothideomycetes</taxon>
        <taxon>Pleosporomycetidae</taxon>
        <taxon>Pleosporales</taxon>
        <taxon>Massarineae</taxon>
        <taxon>Periconiaceae</taxon>
        <taxon>Periconia</taxon>
    </lineage>
</organism>
<dbReference type="AlphaFoldDB" id="A0A9W4UIW0"/>
<evidence type="ECO:0000313" key="2">
    <source>
        <dbReference type="EMBL" id="CAI6335492.1"/>
    </source>
</evidence>
<sequence>MQRDRESRLSQNKTRKANSLKEREEKHWISCISIAYNKQQAVGQDNALTIYYHCQSVIYLFSFSCT</sequence>
<gene>
    <name evidence="2" type="ORF">PDIGIT_LOCUS8574</name>
</gene>
<dbReference type="Proteomes" id="UP001152607">
    <property type="component" value="Unassembled WGS sequence"/>
</dbReference>
<keyword evidence="3" id="KW-1185">Reference proteome</keyword>
<comment type="caution">
    <text evidence="2">The sequence shown here is derived from an EMBL/GenBank/DDBJ whole genome shotgun (WGS) entry which is preliminary data.</text>
</comment>
<proteinExistence type="predicted"/>
<protein>
    <submittedName>
        <fullName evidence="2">Uncharacterized protein</fullName>
    </submittedName>
</protein>
<accession>A0A9W4UIW0</accession>
<reference evidence="2" key="1">
    <citation type="submission" date="2023-01" db="EMBL/GenBank/DDBJ databases">
        <authorList>
            <person name="Van Ghelder C."/>
            <person name="Rancurel C."/>
        </authorList>
    </citation>
    <scope>NUCLEOTIDE SEQUENCE</scope>
    <source>
        <strain evidence="2">CNCM I-4278</strain>
    </source>
</reference>
<evidence type="ECO:0000256" key="1">
    <source>
        <dbReference type="SAM" id="MobiDB-lite"/>
    </source>
</evidence>
<evidence type="ECO:0000313" key="3">
    <source>
        <dbReference type="Proteomes" id="UP001152607"/>
    </source>
</evidence>
<name>A0A9W4UIW0_9PLEO</name>
<dbReference type="EMBL" id="CAOQHR010000005">
    <property type="protein sequence ID" value="CAI6335492.1"/>
    <property type="molecule type" value="Genomic_DNA"/>
</dbReference>
<feature type="region of interest" description="Disordered" evidence="1">
    <location>
        <begin position="1"/>
        <end position="23"/>
    </location>
</feature>